<dbReference type="Proteomes" id="UP000034805">
    <property type="component" value="Unassembled WGS sequence"/>
</dbReference>
<evidence type="ECO:0000256" key="1">
    <source>
        <dbReference type="SAM" id="MobiDB-lite"/>
    </source>
</evidence>
<reference evidence="2 3" key="1">
    <citation type="submission" date="2015-08" db="EMBL/GenBank/DDBJ databases">
        <title>The genome of the Asian arowana (Scleropages formosus).</title>
        <authorList>
            <person name="Tan M.H."/>
            <person name="Gan H.M."/>
            <person name="Croft L.J."/>
            <person name="Austin C.M."/>
        </authorList>
    </citation>
    <scope>NUCLEOTIDE SEQUENCE [LARGE SCALE GENOMIC DNA]</scope>
    <source>
        <strain evidence="2">Aro1</strain>
    </source>
</reference>
<evidence type="ECO:0000313" key="3">
    <source>
        <dbReference type="Proteomes" id="UP000034805"/>
    </source>
</evidence>
<evidence type="ECO:0000313" key="2">
    <source>
        <dbReference type="EMBL" id="KPP63512.1"/>
    </source>
</evidence>
<feature type="region of interest" description="Disordered" evidence="1">
    <location>
        <begin position="94"/>
        <end position="114"/>
    </location>
</feature>
<dbReference type="AlphaFoldDB" id="A0A0P7TQJ8"/>
<comment type="caution">
    <text evidence="2">The sequence shown here is derived from an EMBL/GenBank/DDBJ whole genome shotgun (WGS) entry which is preliminary data.</text>
</comment>
<accession>A0A0P7TQJ8</accession>
<organism evidence="2 3">
    <name type="scientific">Scleropages formosus</name>
    <name type="common">Asian bonytongue</name>
    <name type="synonym">Osteoglossum formosum</name>
    <dbReference type="NCBI Taxonomy" id="113540"/>
    <lineage>
        <taxon>Eukaryota</taxon>
        <taxon>Metazoa</taxon>
        <taxon>Chordata</taxon>
        <taxon>Craniata</taxon>
        <taxon>Vertebrata</taxon>
        <taxon>Euteleostomi</taxon>
        <taxon>Actinopterygii</taxon>
        <taxon>Neopterygii</taxon>
        <taxon>Teleostei</taxon>
        <taxon>Osteoglossocephala</taxon>
        <taxon>Osteoglossomorpha</taxon>
        <taxon>Osteoglossiformes</taxon>
        <taxon>Osteoglossidae</taxon>
        <taxon>Scleropages</taxon>
    </lineage>
</organism>
<sequence length="202" mass="23073">MAAGAIEANDALLLPQDRTADFDEPLRIEEDPAWALDHTSKVRASKEIHIDMINQLKEAVELLQDPHRVNMESAELSEVQLYPVEMVMVEESFNGQDSEDGQTTPKSESSDGGLEFQKKRELILERTRLEARLACQEFERQVSQQSQFGEQGEGHRDHVDGFLWDRSGGRQKFGLVHAGELASLWAEAKIRYVEFRRFSRMV</sequence>
<name>A0A0P7TQJ8_SCLFO</name>
<protein>
    <submittedName>
        <fullName evidence="2">Uncharacterized protein</fullName>
    </submittedName>
</protein>
<dbReference type="EMBL" id="JARO02007832">
    <property type="protein sequence ID" value="KPP63512.1"/>
    <property type="molecule type" value="Genomic_DNA"/>
</dbReference>
<feature type="compositionally biased region" description="Polar residues" evidence="1">
    <location>
        <begin position="94"/>
        <end position="107"/>
    </location>
</feature>
<gene>
    <name evidence="2" type="ORF">Z043_118227</name>
</gene>
<proteinExistence type="predicted"/>